<organism evidence="2 3">
    <name type="scientific">Agrilus planipennis</name>
    <name type="common">Emerald ash borer</name>
    <name type="synonym">Agrilus marcopoli</name>
    <dbReference type="NCBI Taxonomy" id="224129"/>
    <lineage>
        <taxon>Eukaryota</taxon>
        <taxon>Metazoa</taxon>
        <taxon>Ecdysozoa</taxon>
        <taxon>Arthropoda</taxon>
        <taxon>Hexapoda</taxon>
        <taxon>Insecta</taxon>
        <taxon>Pterygota</taxon>
        <taxon>Neoptera</taxon>
        <taxon>Endopterygota</taxon>
        <taxon>Coleoptera</taxon>
        <taxon>Polyphaga</taxon>
        <taxon>Elateriformia</taxon>
        <taxon>Buprestoidea</taxon>
        <taxon>Buprestidae</taxon>
        <taxon>Agrilinae</taxon>
        <taxon>Agrilus</taxon>
    </lineage>
</organism>
<evidence type="ECO:0000313" key="3">
    <source>
        <dbReference type="RefSeq" id="XP_025829965.1"/>
    </source>
</evidence>
<evidence type="ECO:0000313" key="2">
    <source>
        <dbReference type="Proteomes" id="UP000192223"/>
    </source>
</evidence>
<keyword evidence="2" id="KW-1185">Reference proteome</keyword>
<proteinExistence type="predicted"/>
<dbReference type="InParanoid" id="A0A7F5QXN1"/>
<dbReference type="KEGG" id="apln:112903893"/>
<reference evidence="3" key="1">
    <citation type="submission" date="2025-08" db="UniProtKB">
        <authorList>
            <consortium name="RefSeq"/>
        </authorList>
    </citation>
    <scope>IDENTIFICATION</scope>
    <source>
        <tissue evidence="3">Entire body</tissue>
    </source>
</reference>
<protein>
    <submittedName>
        <fullName evidence="3">Uncharacterized protein LOC112903893</fullName>
    </submittedName>
</protein>
<accession>A0A7F5QXN1</accession>
<dbReference type="PROSITE" id="PS51257">
    <property type="entry name" value="PROKAR_LIPOPROTEIN"/>
    <property type="match status" value="1"/>
</dbReference>
<sequence>MQRKIHLSMSTVINTVGSGGGPLSLMSCVRESSPQDSVIEMETERNGASKKTFWKFTRWFKRRSNKVSEDMHIRVDSLEQSKESTRCRSTGELSEIEEPIRRR</sequence>
<dbReference type="RefSeq" id="XP_025829965.1">
    <property type="nucleotide sequence ID" value="XM_025974180.1"/>
</dbReference>
<feature type="region of interest" description="Disordered" evidence="1">
    <location>
        <begin position="79"/>
        <end position="103"/>
    </location>
</feature>
<evidence type="ECO:0000256" key="1">
    <source>
        <dbReference type="SAM" id="MobiDB-lite"/>
    </source>
</evidence>
<name>A0A7F5QXN1_AGRPL</name>
<dbReference type="GeneID" id="112903893"/>
<dbReference type="AlphaFoldDB" id="A0A7F5QXN1"/>
<gene>
    <name evidence="3" type="primary">LOC112903893</name>
</gene>
<dbReference type="OrthoDB" id="6754754at2759"/>
<dbReference type="Proteomes" id="UP000192223">
    <property type="component" value="Unplaced"/>
</dbReference>